<keyword evidence="1" id="KW-1133">Transmembrane helix</keyword>
<protein>
    <submittedName>
        <fullName evidence="2">Uncharacterized protein</fullName>
    </submittedName>
</protein>
<keyword evidence="1" id="KW-0812">Transmembrane</keyword>
<keyword evidence="1" id="KW-0472">Membrane</keyword>
<evidence type="ECO:0000313" key="2">
    <source>
        <dbReference type="EMBL" id="DAD79161.1"/>
    </source>
</evidence>
<sequence>MNRKKILFFNTFKISFCKIGSRFKVISILFYFLENIKILRLFYLLF</sequence>
<name>A0A8S5M9Y8_9CAUD</name>
<reference evidence="2" key="1">
    <citation type="journal article" date="2021" name="Proc. Natl. Acad. Sci. U.S.A.">
        <title>A Catalog of Tens of Thousands of Viruses from Human Metagenomes Reveals Hidden Associations with Chronic Diseases.</title>
        <authorList>
            <person name="Tisza M.J."/>
            <person name="Buck C.B."/>
        </authorList>
    </citation>
    <scope>NUCLEOTIDE SEQUENCE</scope>
    <source>
        <strain evidence="2">CtsDY37</strain>
    </source>
</reference>
<proteinExistence type="predicted"/>
<dbReference type="EMBL" id="BK014859">
    <property type="protein sequence ID" value="DAD79161.1"/>
    <property type="molecule type" value="Genomic_DNA"/>
</dbReference>
<accession>A0A8S5M9Y8</accession>
<organism evidence="2">
    <name type="scientific">Siphoviridae sp. ctsDY37</name>
    <dbReference type="NCBI Taxonomy" id="2826483"/>
    <lineage>
        <taxon>Viruses</taxon>
        <taxon>Duplodnaviria</taxon>
        <taxon>Heunggongvirae</taxon>
        <taxon>Uroviricota</taxon>
        <taxon>Caudoviricetes</taxon>
    </lineage>
</organism>
<feature type="transmembrane region" description="Helical" evidence="1">
    <location>
        <begin position="21"/>
        <end position="43"/>
    </location>
</feature>
<evidence type="ECO:0000256" key="1">
    <source>
        <dbReference type="SAM" id="Phobius"/>
    </source>
</evidence>